<dbReference type="GO" id="GO:0051537">
    <property type="term" value="F:2 iron, 2 sulfur cluster binding"/>
    <property type="evidence" value="ECO:0007669"/>
    <property type="project" value="UniProtKB-KW"/>
</dbReference>
<dbReference type="InterPro" id="IPR017938">
    <property type="entry name" value="Riboflavin_synthase-like_b-brl"/>
</dbReference>
<dbReference type="Proteomes" id="UP001144396">
    <property type="component" value="Unassembled WGS sequence"/>
</dbReference>
<protein>
    <submittedName>
        <fullName evidence="10">Ferredoxin</fullName>
    </submittedName>
</protein>
<keyword evidence="5" id="KW-0560">Oxidoreductase</keyword>
<dbReference type="InterPro" id="IPR017927">
    <property type="entry name" value="FAD-bd_FR_type"/>
</dbReference>
<dbReference type="Gene3D" id="2.40.30.10">
    <property type="entry name" value="Translation factors"/>
    <property type="match status" value="1"/>
</dbReference>
<dbReference type="InterPro" id="IPR012675">
    <property type="entry name" value="Beta-grasp_dom_sf"/>
</dbReference>
<dbReference type="AlphaFoldDB" id="A0A9W6CT62"/>
<dbReference type="EMBL" id="BSDP01000001">
    <property type="protein sequence ID" value="GLI28033.1"/>
    <property type="molecule type" value="Genomic_DNA"/>
</dbReference>
<dbReference type="PANTHER" id="PTHR47354:SF1">
    <property type="entry name" value="CARNITINE MONOOXYGENASE REDUCTASE SUBUNIT"/>
    <property type="match status" value="1"/>
</dbReference>
<name>A0A9W6CT62_9MICO</name>
<dbReference type="GO" id="GO:0016491">
    <property type="term" value="F:oxidoreductase activity"/>
    <property type="evidence" value="ECO:0007669"/>
    <property type="project" value="UniProtKB-KW"/>
</dbReference>
<dbReference type="Gene3D" id="3.40.50.80">
    <property type="entry name" value="Nucleotide-binding domain of ferredoxin-NADP reductase (FNR) module"/>
    <property type="match status" value="1"/>
</dbReference>
<keyword evidence="3" id="KW-0001">2Fe-2S</keyword>
<comment type="cofactor">
    <cofactor evidence="1">
        <name>FAD</name>
        <dbReference type="ChEBI" id="CHEBI:57692"/>
    </cofactor>
</comment>
<evidence type="ECO:0000313" key="10">
    <source>
        <dbReference type="EMBL" id="GLI28033.1"/>
    </source>
</evidence>
<evidence type="ECO:0000256" key="5">
    <source>
        <dbReference type="ARBA" id="ARBA00023002"/>
    </source>
</evidence>
<dbReference type="PROSITE" id="PS00197">
    <property type="entry name" value="2FE2S_FER_1"/>
    <property type="match status" value="1"/>
</dbReference>
<dbReference type="InterPro" id="IPR036010">
    <property type="entry name" value="2Fe-2S_ferredoxin-like_sf"/>
</dbReference>
<keyword evidence="2" id="KW-0285">Flavoprotein</keyword>
<keyword evidence="11" id="KW-1185">Reference proteome</keyword>
<dbReference type="PANTHER" id="PTHR47354">
    <property type="entry name" value="NADH OXIDOREDUCTASE HCR"/>
    <property type="match status" value="1"/>
</dbReference>
<feature type="domain" description="2Fe-2S ferredoxin-type" evidence="8">
    <location>
        <begin position="229"/>
        <end position="315"/>
    </location>
</feature>
<dbReference type="CDD" id="cd06185">
    <property type="entry name" value="PDR_like"/>
    <property type="match status" value="1"/>
</dbReference>
<keyword evidence="6" id="KW-0408">Iron</keyword>
<reference evidence="10" key="1">
    <citation type="submission" date="2022-12" db="EMBL/GenBank/DDBJ databases">
        <title>Reference genome sequencing for broad-spectrum identification of bacterial and archaeal isolates by mass spectrometry.</title>
        <authorList>
            <person name="Sekiguchi Y."/>
            <person name="Tourlousse D.M."/>
        </authorList>
    </citation>
    <scope>NUCLEOTIDE SEQUENCE</scope>
    <source>
        <strain evidence="10">14</strain>
    </source>
</reference>
<keyword evidence="4" id="KW-0479">Metal-binding</keyword>
<dbReference type="GO" id="GO:0046872">
    <property type="term" value="F:metal ion binding"/>
    <property type="evidence" value="ECO:0007669"/>
    <property type="project" value="UniProtKB-KW"/>
</dbReference>
<evidence type="ECO:0000256" key="1">
    <source>
        <dbReference type="ARBA" id="ARBA00001974"/>
    </source>
</evidence>
<feature type="domain" description="FAD-binding FR-type" evidence="9">
    <location>
        <begin position="3"/>
        <end position="106"/>
    </location>
</feature>
<evidence type="ECO:0000256" key="2">
    <source>
        <dbReference type="ARBA" id="ARBA00022630"/>
    </source>
</evidence>
<dbReference type="Gene3D" id="3.10.20.30">
    <property type="match status" value="1"/>
</dbReference>
<gene>
    <name evidence="10" type="ORF">ARHIZOSPH14_22750</name>
</gene>
<dbReference type="CDD" id="cd00207">
    <property type="entry name" value="fer2"/>
    <property type="match status" value="1"/>
</dbReference>
<dbReference type="Pfam" id="PF00111">
    <property type="entry name" value="Fer2"/>
    <property type="match status" value="1"/>
</dbReference>
<accession>A0A9W6CT62</accession>
<keyword evidence="7" id="KW-0411">Iron-sulfur</keyword>
<dbReference type="PROSITE" id="PS51384">
    <property type="entry name" value="FAD_FR"/>
    <property type="match status" value="1"/>
</dbReference>
<dbReference type="InterPro" id="IPR039261">
    <property type="entry name" value="FNR_nucleotide-bd"/>
</dbReference>
<dbReference type="PROSITE" id="PS51085">
    <property type="entry name" value="2FE2S_FER_2"/>
    <property type="match status" value="1"/>
</dbReference>
<dbReference type="RefSeq" id="WP_281885054.1">
    <property type="nucleotide sequence ID" value="NZ_BSDP01000001.1"/>
</dbReference>
<proteinExistence type="predicted"/>
<dbReference type="InterPro" id="IPR050415">
    <property type="entry name" value="MRET"/>
</dbReference>
<evidence type="ECO:0000313" key="11">
    <source>
        <dbReference type="Proteomes" id="UP001144396"/>
    </source>
</evidence>
<dbReference type="SUPFAM" id="SSF54292">
    <property type="entry name" value="2Fe-2S ferredoxin-like"/>
    <property type="match status" value="1"/>
</dbReference>
<evidence type="ECO:0000256" key="7">
    <source>
        <dbReference type="ARBA" id="ARBA00023014"/>
    </source>
</evidence>
<dbReference type="InterPro" id="IPR001041">
    <property type="entry name" value="2Fe-2S_ferredoxin-type"/>
</dbReference>
<dbReference type="PRINTS" id="PR00409">
    <property type="entry name" value="PHDIOXRDTASE"/>
</dbReference>
<comment type="caution">
    <text evidence="10">The sequence shown here is derived from an EMBL/GenBank/DDBJ whole genome shotgun (WGS) entry which is preliminary data.</text>
</comment>
<dbReference type="SUPFAM" id="SSF52343">
    <property type="entry name" value="Ferredoxin reductase-like, C-terminal NADP-linked domain"/>
    <property type="match status" value="1"/>
</dbReference>
<organism evidence="10 11">
    <name type="scientific">Agromyces rhizosphaerae</name>
    <dbReference type="NCBI Taxonomy" id="88374"/>
    <lineage>
        <taxon>Bacteria</taxon>
        <taxon>Bacillati</taxon>
        <taxon>Actinomycetota</taxon>
        <taxon>Actinomycetes</taxon>
        <taxon>Micrococcales</taxon>
        <taxon>Microbacteriaceae</taxon>
        <taxon>Agromyces</taxon>
    </lineage>
</organism>
<sequence>MDAAPEFDVVVRRRTDPVDRVAVLELVRADGLPFPAWEPGAHLDLLAGDDLVRQYSLCGDPADAGTWRIAVLREQDGRGGSAWAHEHLVDGAVVRARGPWNHFAMADARAYRFIAGGIGITPLLPMLAVAEASGTPWSLDYCGRSRATMAFLDELARFGDRVRVHASDAGTRMDLGTVAPAPGELVFACGPHGLLDELDARAAAWAPGTLHVERFEAREQGEPVLHESFEVELAASGVTVTVPPDRSILDVIEEETDAFVISSCREGTCGTCETPVLEGEVDHRDSILTPEEQEANDRMMICCSRSACPKLVLDL</sequence>
<evidence type="ECO:0000256" key="3">
    <source>
        <dbReference type="ARBA" id="ARBA00022714"/>
    </source>
</evidence>
<evidence type="ECO:0000259" key="9">
    <source>
        <dbReference type="PROSITE" id="PS51384"/>
    </source>
</evidence>
<dbReference type="InterPro" id="IPR006058">
    <property type="entry name" value="2Fe2S_fd_BS"/>
</dbReference>
<evidence type="ECO:0000259" key="8">
    <source>
        <dbReference type="PROSITE" id="PS51085"/>
    </source>
</evidence>
<evidence type="ECO:0000256" key="6">
    <source>
        <dbReference type="ARBA" id="ARBA00023004"/>
    </source>
</evidence>
<dbReference type="SUPFAM" id="SSF63380">
    <property type="entry name" value="Riboflavin synthase domain-like"/>
    <property type="match status" value="1"/>
</dbReference>
<evidence type="ECO:0000256" key="4">
    <source>
        <dbReference type="ARBA" id="ARBA00022723"/>
    </source>
</evidence>